<dbReference type="Proteomes" id="UP000185696">
    <property type="component" value="Unassembled WGS sequence"/>
</dbReference>
<dbReference type="PANTHER" id="PTHR36932">
    <property type="entry name" value="CAPSULAR POLYSACCHARIDE BIOSYNTHESIS PROTEIN"/>
    <property type="match status" value="1"/>
</dbReference>
<organism evidence="1 2">
    <name type="scientific">Actinophytocola xinjiangensis</name>
    <dbReference type="NCBI Taxonomy" id="485602"/>
    <lineage>
        <taxon>Bacteria</taxon>
        <taxon>Bacillati</taxon>
        <taxon>Actinomycetota</taxon>
        <taxon>Actinomycetes</taxon>
        <taxon>Pseudonocardiales</taxon>
        <taxon>Pseudonocardiaceae</taxon>
    </lineage>
</organism>
<dbReference type="OrthoDB" id="580775at2"/>
<dbReference type="InterPro" id="IPR053158">
    <property type="entry name" value="CapK_Type1_Caps_Biosynth"/>
</dbReference>
<dbReference type="RefSeq" id="WP_075137077.1">
    <property type="nucleotide sequence ID" value="NZ_MSIF01000024.1"/>
</dbReference>
<dbReference type="PANTHER" id="PTHR36932:SF1">
    <property type="entry name" value="CAPSULAR POLYSACCHARIDE BIOSYNTHESIS PROTEIN"/>
    <property type="match status" value="1"/>
</dbReference>
<reference evidence="1 2" key="1">
    <citation type="submission" date="2016-12" db="EMBL/GenBank/DDBJ databases">
        <title>The draft genome sequence of Actinophytocola xinjiangensis.</title>
        <authorList>
            <person name="Wang W."/>
            <person name="Yuan L."/>
        </authorList>
    </citation>
    <scope>NUCLEOTIDE SEQUENCE [LARGE SCALE GENOMIC DNA]</scope>
    <source>
        <strain evidence="1 2">CGMCC 4.4663</strain>
    </source>
</reference>
<protein>
    <submittedName>
        <fullName evidence="1">CoF synthetase</fullName>
    </submittedName>
</protein>
<proteinExistence type="predicted"/>
<dbReference type="InterPro" id="IPR042099">
    <property type="entry name" value="ANL_N_sf"/>
</dbReference>
<dbReference type="Gene3D" id="3.40.50.12780">
    <property type="entry name" value="N-terminal domain of ligase-like"/>
    <property type="match status" value="1"/>
</dbReference>
<accession>A0A7Z0WFA3</accession>
<dbReference type="EMBL" id="MSIF01000024">
    <property type="protein sequence ID" value="OLF05987.1"/>
    <property type="molecule type" value="Genomic_DNA"/>
</dbReference>
<keyword evidence="2" id="KW-1185">Reference proteome</keyword>
<evidence type="ECO:0000313" key="1">
    <source>
        <dbReference type="EMBL" id="OLF05987.1"/>
    </source>
</evidence>
<gene>
    <name evidence="1" type="ORF">BLA60_33575</name>
</gene>
<dbReference type="SUPFAM" id="SSF56801">
    <property type="entry name" value="Acetyl-CoA synthetase-like"/>
    <property type="match status" value="1"/>
</dbReference>
<dbReference type="AlphaFoldDB" id="A0A7Z0WFA3"/>
<comment type="caution">
    <text evidence="1">The sequence shown here is derived from an EMBL/GenBank/DDBJ whole genome shotgun (WGS) entry which is preliminary data.</text>
</comment>
<evidence type="ECO:0000313" key="2">
    <source>
        <dbReference type="Proteomes" id="UP000185696"/>
    </source>
</evidence>
<sequence>MASRLQLLWDTRVAHRQAPDAIARRQRDRLAALVTHARTRSPHYRALYQHLPAVVTDPGQLPVTSKATLMPHLDDWVTDPAVTRAALQDFVGDPTRVGQKFLGRYPVTTTSGTTGTPGIFLSDRHAVAVTSALATRMLAAWLTPRDVVRVARRGGRTAMVIATGGHFAAASAAAALRSNPVHRNRIGVFGVHMPLPELVDALNGFRPAILSPYASLGALLATEQQAGRLRIDPALVALSAEGLPAGEYARIADAFGAPVRHGYAANECPFLSYSCPHGWLHVNSDWVILEPVDADHQPVPPGERSHTVLVTNLANRLQPILRYDLGDAVLVRPDPCPCGDPLPALQVQGRVADLLTFPGGVTIAPLALSLALERVPGVERIQIVHAAPAALTVRLRPREVWPAVRTELTGVLARHGLGDVAVTCADEPPRQSAGGKFRAVIPLS</sequence>
<name>A0A7Z0WFA3_9PSEU</name>